<name>A0A4R3V180_9BURK</name>
<dbReference type="InterPro" id="IPR042100">
    <property type="entry name" value="Bug_dom1"/>
</dbReference>
<dbReference type="PIRSF" id="PIRSF017082">
    <property type="entry name" value="YflP"/>
    <property type="match status" value="1"/>
</dbReference>
<dbReference type="Proteomes" id="UP000294692">
    <property type="component" value="Unassembled WGS sequence"/>
</dbReference>
<dbReference type="PANTHER" id="PTHR42928">
    <property type="entry name" value="TRICARBOXYLATE-BINDING PROTEIN"/>
    <property type="match status" value="1"/>
</dbReference>
<dbReference type="CDD" id="cd13578">
    <property type="entry name" value="PBP2_Bug27"/>
    <property type="match status" value="1"/>
</dbReference>
<dbReference type="SUPFAM" id="SSF53850">
    <property type="entry name" value="Periplasmic binding protein-like II"/>
    <property type="match status" value="1"/>
</dbReference>
<keyword evidence="4" id="KW-1185">Reference proteome</keyword>
<dbReference type="Gene3D" id="3.40.190.150">
    <property type="entry name" value="Bordetella uptake gene, domain 1"/>
    <property type="match status" value="1"/>
</dbReference>
<dbReference type="OrthoDB" id="8675151at2"/>
<dbReference type="InterPro" id="IPR005064">
    <property type="entry name" value="BUG"/>
</dbReference>
<comment type="similarity">
    <text evidence="1">Belongs to the UPF0065 (bug) family.</text>
</comment>
<reference evidence="3 4" key="1">
    <citation type="submission" date="2019-03" db="EMBL/GenBank/DDBJ databases">
        <title>Genomic Encyclopedia of Type Strains, Phase IV (KMG-IV): sequencing the most valuable type-strain genomes for metagenomic binning, comparative biology and taxonomic classification.</title>
        <authorList>
            <person name="Goeker M."/>
        </authorList>
    </citation>
    <scope>NUCLEOTIDE SEQUENCE [LARGE SCALE GENOMIC DNA]</scope>
    <source>
        <strain evidence="3 4">DSM 100048</strain>
    </source>
</reference>
<sequence length="320" mass="33940">MKRILMSTLIILCSAAMTAKAEYPDRIIRLVVPTAPGGGSDTVGRLLAQKLGAALNGNVVVENKPGAGGLIGTQDLLRAPADGYTLLLATSSTHGINPWLYPEAGYDVKKDFTAVSILATTDYGLAVQKSSPYQSLGDLLAAAKKDQVNYGSSGVGNTGHLATELLAKDSGSKFDHVPYRAAMPALNGLLGGEITFIFENTSLFTPYVKDQRLRLLGTTGAERSRITPDVPTIKETVPGYEVIGWFALVARSGAPAPVIERLNQEVVKILQMPDVIERLHSLGYEPAPRSVADSNAFVASQLDTFGAMIKRAGITATKAK</sequence>
<protein>
    <submittedName>
        <fullName evidence="3">Tripartite-type tricarboxylate transporter receptor subunit TctC</fullName>
    </submittedName>
</protein>
<accession>A0A4R3V180</accession>
<dbReference type="PANTHER" id="PTHR42928:SF5">
    <property type="entry name" value="BLR1237 PROTEIN"/>
    <property type="match status" value="1"/>
</dbReference>
<dbReference type="Gene3D" id="3.40.190.10">
    <property type="entry name" value="Periplasmic binding protein-like II"/>
    <property type="match status" value="1"/>
</dbReference>
<evidence type="ECO:0000313" key="4">
    <source>
        <dbReference type="Proteomes" id="UP000294692"/>
    </source>
</evidence>
<gene>
    <name evidence="3" type="ORF">EV686_105196</name>
</gene>
<organism evidence="3 4">
    <name type="scientific">Paracandidimonas soli</name>
    <dbReference type="NCBI Taxonomy" id="1917182"/>
    <lineage>
        <taxon>Bacteria</taxon>
        <taxon>Pseudomonadati</taxon>
        <taxon>Pseudomonadota</taxon>
        <taxon>Betaproteobacteria</taxon>
        <taxon>Burkholderiales</taxon>
        <taxon>Alcaligenaceae</taxon>
        <taxon>Paracandidimonas</taxon>
    </lineage>
</organism>
<evidence type="ECO:0000313" key="3">
    <source>
        <dbReference type="EMBL" id="TCU98495.1"/>
    </source>
</evidence>
<dbReference type="AlphaFoldDB" id="A0A4R3V180"/>
<dbReference type="Pfam" id="PF03401">
    <property type="entry name" value="TctC"/>
    <property type="match status" value="1"/>
</dbReference>
<feature type="signal peptide" evidence="2">
    <location>
        <begin position="1"/>
        <end position="21"/>
    </location>
</feature>
<keyword evidence="3" id="KW-0675">Receptor</keyword>
<evidence type="ECO:0000256" key="2">
    <source>
        <dbReference type="SAM" id="SignalP"/>
    </source>
</evidence>
<evidence type="ECO:0000256" key="1">
    <source>
        <dbReference type="ARBA" id="ARBA00006987"/>
    </source>
</evidence>
<comment type="caution">
    <text evidence="3">The sequence shown here is derived from an EMBL/GenBank/DDBJ whole genome shotgun (WGS) entry which is preliminary data.</text>
</comment>
<dbReference type="RefSeq" id="WP_132477154.1">
    <property type="nucleotide sequence ID" value="NZ_JBHRVM010000001.1"/>
</dbReference>
<dbReference type="EMBL" id="SMBX01000005">
    <property type="protein sequence ID" value="TCU98495.1"/>
    <property type="molecule type" value="Genomic_DNA"/>
</dbReference>
<feature type="chain" id="PRO_5020239820" evidence="2">
    <location>
        <begin position="22"/>
        <end position="320"/>
    </location>
</feature>
<keyword evidence="2" id="KW-0732">Signal</keyword>
<proteinExistence type="inferred from homology"/>